<evidence type="ECO:0000313" key="1">
    <source>
        <dbReference type="EMBL" id="SEC50593.1"/>
    </source>
</evidence>
<proteinExistence type="predicted"/>
<gene>
    <name evidence="1" type="ORF">SAMN04490203_2542</name>
</gene>
<dbReference type="Proteomes" id="UP000183155">
    <property type="component" value="Unassembled WGS sequence"/>
</dbReference>
<evidence type="ECO:0000313" key="2">
    <source>
        <dbReference type="Proteomes" id="UP000183155"/>
    </source>
</evidence>
<name>A0A1H4T277_PSETA</name>
<sequence length="34" mass="3864">MIWIAIICTATTVAFLGAVINAWRVHLKKNEELH</sequence>
<keyword evidence="2" id="KW-1185">Reference proteome</keyword>
<comment type="caution">
    <text evidence="1">The sequence shown here is derived from an EMBL/GenBank/DDBJ whole genome shotgun (WGS) entry which is preliminary data.</text>
</comment>
<protein>
    <submittedName>
        <fullName evidence="1">Uncharacterized protein</fullName>
    </submittedName>
</protein>
<organism evidence="1 2">
    <name type="scientific">Pseudomonas taetrolens</name>
    <dbReference type="NCBI Taxonomy" id="47884"/>
    <lineage>
        <taxon>Bacteria</taxon>
        <taxon>Pseudomonadati</taxon>
        <taxon>Pseudomonadota</taxon>
        <taxon>Gammaproteobacteria</taxon>
        <taxon>Pseudomonadales</taxon>
        <taxon>Pseudomonadaceae</taxon>
        <taxon>Pseudomonas</taxon>
    </lineage>
</organism>
<accession>A0A1H4T277</accession>
<reference evidence="1 2" key="1">
    <citation type="submission" date="2016-10" db="EMBL/GenBank/DDBJ databases">
        <authorList>
            <person name="Varghese N."/>
            <person name="Submissions S."/>
        </authorList>
    </citation>
    <scope>NUCLEOTIDE SEQUENCE [LARGE SCALE GENOMIC DNA]</scope>
    <source>
        <strain evidence="1 2">BS3652</strain>
    </source>
</reference>
<dbReference type="EMBL" id="FNRS01000001">
    <property type="protein sequence ID" value="SEC50593.1"/>
    <property type="molecule type" value="Genomic_DNA"/>
</dbReference>